<evidence type="ECO:0008006" key="3">
    <source>
        <dbReference type="Google" id="ProtNLM"/>
    </source>
</evidence>
<reference evidence="1 2" key="1">
    <citation type="journal article" date="2019" name="Sci. Rep.">
        <title>Orb-weaving spider Araneus ventricosus genome elucidates the spidroin gene catalogue.</title>
        <authorList>
            <person name="Kono N."/>
            <person name="Nakamura H."/>
            <person name="Ohtoshi R."/>
            <person name="Moran D.A.P."/>
            <person name="Shinohara A."/>
            <person name="Yoshida Y."/>
            <person name="Fujiwara M."/>
            <person name="Mori M."/>
            <person name="Tomita M."/>
            <person name="Arakawa K."/>
        </authorList>
    </citation>
    <scope>NUCLEOTIDE SEQUENCE [LARGE SCALE GENOMIC DNA]</scope>
</reference>
<evidence type="ECO:0000313" key="2">
    <source>
        <dbReference type="Proteomes" id="UP000499080"/>
    </source>
</evidence>
<evidence type="ECO:0000313" key="1">
    <source>
        <dbReference type="EMBL" id="GBM31639.1"/>
    </source>
</evidence>
<dbReference type="Proteomes" id="UP000499080">
    <property type="component" value="Unassembled WGS sequence"/>
</dbReference>
<sequence length="88" mass="9954">MSLPFPVKVCHAMTINKAQGKSLKIVGVDLRTDCFTHSQVYATCSGVSPSDSLVILQSEVKTANVEYKEVFNTFQLHMEYTYHKFHVK</sequence>
<dbReference type="AlphaFoldDB" id="A0A4Y2ETJ7"/>
<proteinExistence type="predicted"/>
<organism evidence="1 2">
    <name type="scientific">Araneus ventricosus</name>
    <name type="common">Orbweaver spider</name>
    <name type="synonym">Epeira ventricosa</name>
    <dbReference type="NCBI Taxonomy" id="182803"/>
    <lineage>
        <taxon>Eukaryota</taxon>
        <taxon>Metazoa</taxon>
        <taxon>Ecdysozoa</taxon>
        <taxon>Arthropoda</taxon>
        <taxon>Chelicerata</taxon>
        <taxon>Arachnida</taxon>
        <taxon>Araneae</taxon>
        <taxon>Araneomorphae</taxon>
        <taxon>Entelegynae</taxon>
        <taxon>Araneoidea</taxon>
        <taxon>Araneidae</taxon>
        <taxon>Araneus</taxon>
    </lineage>
</organism>
<protein>
    <recommendedName>
        <fullName evidence="3">ATP-dependent DNA helicase PIF1</fullName>
    </recommendedName>
</protein>
<gene>
    <name evidence="1" type="ORF">AVEN_50425_1</name>
</gene>
<name>A0A4Y2ETJ7_ARAVE</name>
<accession>A0A4Y2ETJ7</accession>
<comment type="caution">
    <text evidence="1">The sequence shown here is derived from an EMBL/GenBank/DDBJ whole genome shotgun (WGS) entry which is preliminary data.</text>
</comment>
<dbReference type="EMBL" id="BGPR01000689">
    <property type="protein sequence ID" value="GBM31639.1"/>
    <property type="molecule type" value="Genomic_DNA"/>
</dbReference>
<dbReference type="OrthoDB" id="272985at2759"/>
<keyword evidence="2" id="KW-1185">Reference proteome</keyword>